<dbReference type="FunFam" id="1.20.1740.10:FF:000017">
    <property type="entry name" value="Amino acid permease"/>
    <property type="match status" value="1"/>
</dbReference>
<feature type="transmembrane region" description="Helical" evidence="8">
    <location>
        <begin position="508"/>
        <end position="526"/>
    </location>
</feature>
<evidence type="ECO:0000256" key="6">
    <source>
        <dbReference type="ARBA" id="ARBA00022989"/>
    </source>
</evidence>
<accession>A0A814YQW9</accession>
<dbReference type="GO" id="GO:0015171">
    <property type="term" value="F:amino acid transmembrane transporter activity"/>
    <property type="evidence" value="ECO:0007669"/>
    <property type="project" value="TreeGrafter"/>
</dbReference>
<evidence type="ECO:0000256" key="7">
    <source>
        <dbReference type="ARBA" id="ARBA00023136"/>
    </source>
</evidence>
<evidence type="ECO:0000256" key="1">
    <source>
        <dbReference type="ARBA" id="ARBA00004651"/>
    </source>
</evidence>
<proteinExistence type="predicted"/>
<dbReference type="NCBIfam" id="TIGR00913">
    <property type="entry name" value="2A0310"/>
    <property type="match status" value="1"/>
</dbReference>
<keyword evidence="7 8" id="KW-0472">Membrane</keyword>
<feature type="transmembrane region" description="Helical" evidence="8">
    <location>
        <begin position="81"/>
        <end position="101"/>
    </location>
</feature>
<reference evidence="10" key="1">
    <citation type="submission" date="2021-02" db="EMBL/GenBank/DDBJ databases">
        <authorList>
            <person name="Nowell W R."/>
        </authorList>
    </citation>
    <scope>NUCLEOTIDE SEQUENCE</scope>
</reference>
<evidence type="ECO:0000313" key="11">
    <source>
        <dbReference type="Proteomes" id="UP000663845"/>
    </source>
</evidence>
<dbReference type="GO" id="GO:0005886">
    <property type="term" value="C:plasma membrane"/>
    <property type="evidence" value="ECO:0007669"/>
    <property type="project" value="UniProtKB-SubCell"/>
</dbReference>
<dbReference type="AlphaFoldDB" id="A0A814YQW9"/>
<keyword evidence="3" id="KW-1003">Cell membrane</keyword>
<dbReference type="Pfam" id="PF00324">
    <property type="entry name" value="AA_permease"/>
    <property type="match status" value="1"/>
</dbReference>
<name>A0A814YQW9_9BILA</name>
<feature type="transmembrane region" description="Helical" evidence="8">
    <location>
        <begin position="156"/>
        <end position="181"/>
    </location>
</feature>
<feature type="transmembrane region" description="Helical" evidence="8">
    <location>
        <begin position="473"/>
        <end position="496"/>
    </location>
</feature>
<feature type="transmembrane region" description="Helical" evidence="8">
    <location>
        <begin position="218"/>
        <end position="239"/>
    </location>
</feature>
<evidence type="ECO:0000313" key="10">
    <source>
        <dbReference type="EMBL" id="CAF1232878.1"/>
    </source>
</evidence>
<evidence type="ECO:0000256" key="4">
    <source>
        <dbReference type="ARBA" id="ARBA00022692"/>
    </source>
</evidence>
<dbReference type="PANTHER" id="PTHR43341">
    <property type="entry name" value="AMINO ACID PERMEASE"/>
    <property type="match status" value="1"/>
</dbReference>
<dbReference type="InterPro" id="IPR004840">
    <property type="entry name" value="Amino_acid_permease_CS"/>
</dbReference>
<dbReference type="InterPro" id="IPR050524">
    <property type="entry name" value="APC_YAT"/>
</dbReference>
<feature type="transmembrane region" description="Helical" evidence="8">
    <location>
        <begin position="259"/>
        <end position="280"/>
    </location>
</feature>
<keyword evidence="6 8" id="KW-1133">Transmembrane helix</keyword>
<evidence type="ECO:0000259" key="9">
    <source>
        <dbReference type="Pfam" id="PF00324"/>
    </source>
</evidence>
<protein>
    <recommendedName>
        <fullName evidence="9">Amino acid permease/ SLC12A domain-containing protein</fullName>
    </recommendedName>
</protein>
<comment type="caution">
    <text evidence="10">The sequence shown here is derived from an EMBL/GenBank/DDBJ whole genome shotgun (WGS) entry which is preliminary data.</text>
</comment>
<keyword evidence="5" id="KW-0029">Amino-acid transport</keyword>
<dbReference type="InterPro" id="IPR004841">
    <property type="entry name" value="AA-permease/SLC12A_dom"/>
</dbReference>
<feature type="domain" description="Amino acid permease/ SLC12A" evidence="9">
    <location>
        <begin position="78"/>
        <end position="534"/>
    </location>
</feature>
<feature type="transmembrane region" description="Helical" evidence="8">
    <location>
        <begin position="107"/>
        <end position="135"/>
    </location>
</feature>
<keyword evidence="2" id="KW-0813">Transport</keyword>
<organism evidence="10 11">
    <name type="scientific">Adineta steineri</name>
    <dbReference type="NCBI Taxonomy" id="433720"/>
    <lineage>
        <taxon>Eukaryota</taxon>
        <taxon>Metazoa</taxon>
        <taxon>Spiralia</taxon>
        <taxon>Gnathifera</taxon>
        <taxon>Rotifera</taxon>
        <taxon>Eurotatoria</taxon>
        <taxon>Bdelloidea</taxon>
        <taxon>Adinetida</taxon>
        <taxon>Adinetidae</taxon>
        <taxon>Adineta</taxon>
    </lineage>
</organism>
<evidence type="ECO:0000256" key="8">
    <source>
        <dbReference type="SAM" id="Phobius"/>
    </source>
</evidence>
<evidence type="ECO:0000256" key="5">
    <source>
        <dbReference type="ARBA" id="ARBA00022970"/>
    </source>
</evidence>
<dbReference type="Gene3D" id="1.20.1740.10">
    <property type="entry name" value="Amino acid/polyamine transporter I"/>
    <property type="match status" value="1"/>
</dbReference>
<dbReference type="EMBL" id="CAJNOG010000421">
    <property type="protein sequence ID" value="CAF1232878.1"/>
    <property type="molecule type" value="Genomic_DNA"/>
</dbReference>
<feature type="transmembrane region" description="Helical" evidence="8">
    <location>
        <begin position="430"/>
        <end position="453"/>
    </location>
</feature>
<feature type="transmembrane region" description="Helical" evidence="8">
    <location>
        <begin position="301"/>
        <end position="322"/>
    </location>
</feature>
<feature type="transmembrane region" description="Helical" evidence="8">
    <location>
        <begin position="187"/>
        <end position="206"/>
    </location>
</feature>
<evidence type="ECO:0000256" key="3">
    <source>
        <dbReference type="ARBA" id="ARBA00022475"/>
    </source>
</evidence>
<dbReference type="PIRSF" id="PIRSF006060">
    <property type="entry name" value="AA_transporter"/>
    <property type="match status" value="1"/>
</dbReference>
<comment type="subcellular location">
    <subcellularLocation>
        <location evidence="1">Cell membrane</location>
        <topology evidence="1">Multi-pass membrane protein</topology>
    </subcellularLocation>
</comment>
<gene>
    <name evidence="10" type="ORF">JYZ213_LOCUS28640</name>
</gene>
<dbReference type="InterPro" id="IPR004762">
    <property type="entry name" value="Amino_acid_permease_fungi"/>
</dbReference>
<sequence>MTTRLSIVEADNSWHASTDDIRAEIINRSYTDPKRNIFQRIIDSFKRAPSSKNISIDMKETSSEGDQNGLHRTLKNRHLQMIAIGGSIGTGLFIGSGLALANGGPAALVLCFVTIGCMLFNVCMALAELSVVFPVSGSFAAHSSRFLDPAWGFAMGWNYGLGGLTTMPLELTAAGLVINYWTTSINVAVWITVFLIALLIINLFGVRGYGEVEFFMSLVKVIAVIGFIILGIVLIFGGGPHHEYIGGRYWRDPGSFANGFKGVCSVFVVAGFAFGGTELVGLAAAETDNPRKTIPAATKQVFWRISIFYVVSLTIIGCLVPYTSKRLLSGTSSYDASASPFVIAIENAGIKVLPSIFNAVILCAVLSVGNASVYGATRTLCALAENSQAPKIFSYIDRKGRPISAVVLSMLLGLIAYINCTKTGTQVFNWLLTLGGLSTFFTWGSICACHIMFRLAWKAQGHTLDELAFKVPLGIWGSCFGLLLNILCLIAQFYLSVFPLNSPSSAKAFFEAYLAAPIILTFYLVWKIWKRTPFMRPSTIDLDTGRRLLDAQQLIDEEKTERGNWPIWKRIFHIFF</sequence>
<evidence type="ECO:0000256" key="2">
    <source>
        <dbReference type="ARBA" id="ARBA00022448"/>
    </source>
</evidence>
<dbReference type="PROSITE" id="PS00218">
    <property type="entry name" value="AMINO_ACID_PERMEASE_1"/>
    <property type="match status" value="1"/>
</dbReference>
<feature type="transmembrane region" description="Helical" evidence="8">
    <location>
        <begin position="356"/>
        <end position="381"/>
    </location>
</feature>
<dbReference type="PANTHER" id="PTHR43341:SF1">
    <property type="entry name" value="GENERAL AMINO-ACID PERMEASE GAP1"/>
    <property type="match status" value="1"/>
</dbReference>
<keyword evidence="4 8" id="KW-0812">Transmembrane</keyword>
<dbReference type="Proteomes" id="UP000663845">
    <property type="component" value="Unassembled WGS sequence"/>
</dbReference>
<feature type="transmembrane region" description="Helical" evidence="8">
    <location>
        <begin position="402"/>
        <end position="418"/>
    </location>
</feature>